<dbReference type="GO" id="GO:0006508">
    <property type="term" value="P:proteolysis"/>
    <property type="evidence" value="ECO:0007669"/>
    <property type="project" value="UniProtKB-KW"/>
</dbReference>
<dbReference type="InterPro" id="IPR023828">
    <property type="entry name" value="Peptidase_S8_Ser-AS"/>
</dbReference>
<keyword evidence="6" id="KW-0106">Calcium</keyword>
<evidence type="ECO:0000256" key="1">
    <source>
        <dbReference type="ARBA" id="ARBA00001913"/>
    </source>
</evidence>
<keyword evidence="3" id="KW-0479">Metal-binding</keyword>
<dbReference type="Proteomes" id="UP000290365">
    <property type="component" value="Chromosome"/>
</dbReference>
<dbReference type="CDD" id="cd04056">
    <property type="entry name" value="Peptidases_S53"/>
    <property type="match status" value="1"/>
</dbReference>
<evidence type="ECO:0000256" key="7">
    <source>
        <dbReference type="ARBA" id="ARBA00023145"/>
    </source>
</evidence>
<dbReference type="OrthoDB" id="102721at2"/>
<keyword evidence="2" id="KW-0645">Protease</keyword>
<gene>
    <name evidence="10" type="ORF">EPA93_40470</name>
</gene>
<evidence type="ECO:0000256" key="8">
    <source>
        <dbReference type="SAM" id="Phobius"/>
    </source>
</evidence>
<dbReference type="InterPro" id="IPR036852">
    <property type="entry name" value="Peptidase_S8/S53_dom_sf"/>
</dbReference>
<evidence type="ECO:0000256" key="2">
    <source>
        <dbReference type="ARBA" id="ARBA00022670"/>
    </source>
</evidence>
<accession>A0A4P6K2I7</accession>
<dbReference type="InterPro" id="IPR030400">
    <property type="entry name" value="Sedolisin_dom"/>
</dbReference>
<dbReference type="SUPFAM" id="SSF52743">
    <property type="entry name" value="Subtilisin-like"/>
    <property type="match status" value="1"/>
</dbReference>
<dbReference type="InterPro" id="IPR050819">
    <property type="entry name" value="Tripeptidyl-peptidase_I"/>
</dbReference>
<dbReference type="InterPro" id="IPR000209">
    <property type="entry name" value="Peptidase_S8/S53_dom"/>
</dbReference>
<dbReference type="GO" id="GO:0046872">
    <property type="term" value="F:metal ion binding"/>
    <property type="evidence" value="ECO:0007669"/>
    <property type="project" value="UniProtKB-KW"/>
</dbReference>
<comment type="cofactor">
    <cofactor evidence="1">
        <name>Ca(2+)</name>
        <dbReference type="ChEBI" id="CHEBI:29108"/>
    </cofactor>
</comment>
<dbReference type="Gene3D" id="3.40.50.200">
    <property type="entry name" value="Peptidase S8/S53 domain"/>
    <property type="match status" value="1"/>
</dbReference>
<keyword evidence="11" id="KW-1185">Reference proteome</keyword>
<protein>
    <recommendedName>
        <fullName evidence="9">Peptidase S53 domain-containing protein</fullName>
    </recommendedName>
</protein>
<evidence type="ECO:0000256" key="4">
    <source>
        <dbReference type="ARBA" id="ARBA00022801"/>
    </source>
</evidence>
<evidence type="ECO:0000313" key="11">
    <source>
        <dbReference type="Proteomes" id="UP000290365"/>
    </source>
</evidence>
<keyword evidence="8" id="KW-0812">Transmembrane</keyword>
<keyword evidence="5" id="KW-0720">Serine protease</keyword>
<dbReference type="CDD" id="cd11377">
    <property type="entry name" value="Pro-peptidase_S53"/>
    <property type="match status" value="1"/>
</dbReference>
<evidence type="ECO:0000256" key="6">
    <source>
        <dbReference type="ARBA" id="ARBA00022837"/>
    </source>
</evidence>
<evidence type="ECO:0000256" key="5">
    <source>
        <dbReference type="ARBA" id="ARBA00022825"/>
    </source>
</evidence>
<dbReference type="Pfam" id="PF09286">
    <property type="entry name" value="Pro-kuma_activ"/>
    <property type="match status" value="1"/>
</dbReference>
<feature type="transmembrane region" description="Helical" evidence="8">
    <location>
        <begin position="49"/>
        <end position="70"/>
    </location>
</feature>
<evidence type="ECO:0000259" key="9">
    <source>
        <dbReference type="PROSITE" id="PS51695"/>
    </source>
</evidence>
<organism evidence="10 11">
    <name type="scientific">Ktedonosporobacter rubrisoli</name>
    <dbReference type="NCBI Taxonomy" id="2509675"/>
    <lineage>
        <taxon>Bacteria</taxon>
        <taxon>Bacillati</taxon>
        <taxon>Chloroflexota</taxon>
        <taxon>Ktedonobacteria</taxon>
        <taxon>Ktedonobacterales</taxon>
        <taxon>Ktedonosporobacteraceae</taxon>
        <taxon>Ktedonosporobacter</taxon>
    </lineage>
</organism>
<dbReference type="PANTHER" id="PTHR14218:SF15">
    <property type="entry name" value="TRIPEPTIDYL-PEPTIDASE 1"/>
    <property type="match status" value="1"/>
</dbReference>
<dbReference type="PANTHER" id="PTHR14218">
    <property type="entry name" value="PROTEASE S8 TRIPEPTIDYL PEPTIDASE I CLN2"/>
    <property type="match status" value="1"/>
</dbReference>
<reference evidence="10 11" key="1">
    <citation type="submission" date="2019-01" db="EMBL/GenBank/DDBJ databases">
        <title>Ktedonosporobacter rubrisoli SCAWS-G2.</title>
        <authorList>
            <person name="Huang Y."/>
            <person name="Yan B."/>
        </authorList>
    </citation>
    <scope>NUCLEOTIDE SEQUENCE [LARGE SCALE GENOMIC DNA]</scope>
    <source>
        <strain evidence="10 11">SCAWS-G2</strain>
    </source>
</reference>
<sequence>MWIGKNGNHRRACGVPGPATSFMHLPDLIEKRCEEDQVVRNLRVAALPILPGVGLIIALGMILSTLYFHVRSTEASPSPFVTLNGSTAQWTKAAHFIRVHSPYDKLTIGLLLKAQDPGAQQRLLHDLYNPHSNHYHKWITPADFAARFGPASAQRSATIHFLTQEGLKLIPSSNPALILARGTVQQIEGIFHTTINDYSFGAAQSYYGNNADLKLPKLIAGNVLGVFGLNGFAAFKAYDIRDNEASKKKPQPYGGGPLGSGLTPSQFTSIYHIDPVYQSLKARGQGTTLGLFELSGYKANDISQYEKQYKLPAAPLVDRLVMGGATDHKNAGEVELDIELQLATAPGIKQLIVYQSPNTELGSLAQFQRMADDNQADALSISWGSSCEYSVTSQLALAEYQIFLQMALQGQSLFSASGDSGAYGCAGSDSKPPASQSLQIGDPNNQPYVTSVGGTSFRQLDGNILFDPHNDPHPQYPGASKELAWISHPCNATTCAGGGSGGGVSRVWGSGDYVFDSHNHPLPGVIETRAKGYDADYSQYGAYCHQEAGVLCRQNPDVAIDADPGTGFSIYCTDPGDSSCSTGEFTSQPGWVRIGGTSCAAPIWAGIAALARTYYDQRPGLFNYIIYHFDNAAGFSHQFHDITGLNNGYYPAGPNYDMATGLGSPDAFELIKAIQSPN</sequence>
<name>A0A4P6K2I7_KTERU</name>
<dbReference type="Pfam" id="PF00082">
    <property type="entry name" value="Peptidase_S8"/>
    <property type="match status" value="1"/>
</dbReference>
<dbReference type="PROSITE" id="PS00138">
    <property type="entry name" value="SUBTILASE_SER"/>
    <property type="match status" value="1"/>
</dbReference>
<dbReference type="GO" id="GO:0004252">
    <property type="term" value="F:serine-type endopeptidase activity"/>
    <property type="evidence" value="ECO:0007669"/>
    <property type="project" value="InterPro"/>
</dbReference>
<keyword evidence="7" id="KW-0865">Zymogen</keyword>
<dbReference type="KEGG" id="kbs:EPA93_40470"/>
<dbReference type="SMART" id="SM00944">
    <property type="entry name" value="Pro-kuma_activ"/>
    <property type="match status" value="1"/>
</dbReference>
<feature type="domain" description="Peptidase S53" evidence="9">
    <location>
        <begin position="261"/>
        <end position="677"/>
    </location>
</feature>
<evidence type="ECO:0000256" key="3">
    <source>
        <dbReference type="ARBA" id="ARBA00022723"/>
    </source>
</evidence>
<keyword evidence="4" id="KW-0378">Hydrolase</keyword>
<proteinExistence type="predicted"/>
<dbReference type="InterPro" id="IPR015366">
    <property type="entry name" value="S53_propep"/>
</dbReference>
<evidence type="ECO:0000313" key="10">
    <source>
        <dbReference type="EMBL" id="QBD81920.1"/>
    </source>
</evidence>
<dbReference type="AlphaFoldDB" id="A0A4P6K2I7"/>
<keyword evidence="8" id="KW-0472">Membrane</keyword>
<dbReference type="SUPFAM" id="SSF54897">
    <property type="entry name" value="Protease propeptides/inhibitors"/>
    <property type="match status" value="1"/>
</dbReference>
<dbReference type="PROSITE" id="PS51695">
    <property type="entry name" value="SEDOLISIN"/>
    <property type="match status" value="1"/>
</dbReference>
<dbReference type="GO" id="GO:0008240">
    <property type="term" value="F:tripeptidyl-peptidase activity"/>
    <property type="evidence" value="ECO:0007669"/>
    <property type="project" value="TreeGrafter"/>
</dbReference>
<keyword evidence="8" id="KW-1133">Transmembrane helix</keyword>
<dbReference type="EMBL" id="CP035758">
    <property type="protein sequence ID" value="QBD81920.1"/>
    <property type="molecule type" value="Genomic_DNA"/>
</dbReference>